<evidence type="ECO:0000256" key="2">
    <source>
        <dbReference type="SAM" id="MobiDB-lite"/>
    </source>
</evidence>
<reference evidence="5 6" key="1">
    <citation type="journal article" date="2015" name="Genome Announc.">
        <title>Expanding the biotechnology potential of lactobacilli through comparative genomics of 213 strains and associated genera.</title>
        <authorList>
            <person name="Sun Z."/>
            <person name="Harris H.M."/>
            <person name="McCann A."/>
            <person name="Guo C."/>
            <person name="Argimon S."/>
            <person name="Zhang W."/>
            <person name="Yang X."/>
            <person name="Jeffery I.B."/>
            <person name="Cooney J.C."/>
            <person name="Kagawa T.F."/>
            <person name="Liu W."/>
            <person name="Song Y."/>
            <person name="Salvetti E."/>
            <person name="Wrobel A."/>
            <person name="Rasinkangas P."/>
            <person name="Parkhill J."/>
            <person name="Rea M.C."/>
            <person name="O'Sullivan O."/>
            <person name="Ritari J."/>
            <person name="Douillard F.P."/>
            <person name="Paul Ross R."/>
            <person name="Yang R."/>
            <person name="Briner A.E."/>
            <person name="Felis G.E."/>
            <person name="de Vos W.M."/>
            <person name="Barrangou R."/>
            <person name="Klaenhammer T.R."/>
            <person name="Caufield P.W."/>
            <person name="Cui Y."/>
            <person name="Zhang H."/>
            <person name="O'Toole P.W."/>
        </authorList>
    </citation>
    <scope>NUCLEOTIDE SEQUENCE [LARGE SCALE GENOMIC DNA]</scope>
    <source>
        <strain evidence="5 6">DSM 21376</strain>
    </source>
</reference>
<dbReference type="Pfam" id="PF25888">
    <property type="entry name" value="WHD_DnaB"/>
    <property type="match status" value="1"/>
</dbReference>
<proteinExistence type="inferred from homology"/>
<evidence type="ECO:0000259" key="3">
    <source>
        <dbReference type="Pfam" id="PF07261"/>
    </source>
</evidence>
<dbReference type="InterPro" id="IPR006343">
    <property type="entry name" value="DnaB/C_C"/>
</dbReference>
<dbReference type="AlphaFoldDB" id="A0A023CTW1"/>
<keyword evidence="6" id="KW-1185">Reference proteome</keyword>
<dbReference type="RefSeq" id="WP_034986522.1">
    <property type="nucleotide sequence ID" value="NZ_AYZF01000017.1"/>
</dbReference>
<feature type="domain" description="DnaB/C C-terminal" evidence="3">
    <location>
        <begin position="320"/>
        <end position="394"/>
    </location>
</feature>
<dbReference type="Pfam" id="PF07261">
    <property type="entry name" value="DnaB_2"/>
    <property type="match status" value="1"/>
</dbReference>
<dbReference type="eggNOG" id="COG3611">
    <property type="taxonomic scope" value="Bacteria"/>
</dbReference>
<feature type="domain" description="Replicative helicase loading/DNA remodeling protein DnaB N-terminal winged helix" evidence="4">
    <location>
        <begin position="9"/>
        <end position="266"/>
    </location>
</feature>
<organism evidence="5 6">
    <name type="scientific">Liquorilactobacillus sucicola DSM 21376 = JCM 15457</name>
    <dbReference type="NCBI Taxonomy" id="1423806"/>
    <lineage>
        <taxon>Bacteria</taxon>
        <taxon>Bacillati</taxon>
        <taxon>Bacillota</taxon>
        <taxon>Bacilli</taxon>
        <taxon>Lactobacillales</taxon>
        <taxon>Lactobacillaceae</taxon>
        <taxon>Liquorilactobacillus</taxon>
    </lineage>
</organism>
<feature type="region of interest" description="Disordered" evidence="2">
    <location>
        <begin position="277"/>
        <end position="297"/>
    </location>
</feature>
<comment type="similarity">
    <text evidence="1">Belongs to the DnaB/DnaD family.</text>
</comment>
<dbReference type="EMBL" id="AYZF01000017">
    <property type="protein sequence ID" value="KRN05170.1"/>
    <property type="molecule type" value="Genomic_DNA"/>
</dbReference>
<evidence type="ECO:0000259" key="4">
    <source>
        <dbReference type="Pfam" id="PF25888"/>
    </source>
</evidence>
<evidence type="ECO:0000256" key="1">
    <source>
        <dbReference type="ARBA" id="ARBA00093462"/>
    </source>
</evidence>
<dbReference type="Proteomes" id="UP000050961">
    <property type="component" value="Unassembled WGS sequence"/>
</dbReference>
<dbReference type="InterPro" id="IPR058660">
    <property type="entry name" value="WHD_DnaB"/>
</dbReference>
<comment type="caution">
    <text evidence="5">The sequence shown here is derived from an EMBL/GenBank/DDBJ whole genome shotgun (WGS) entry which is preliminary data.</text>
</comment>
<gene>
    <name evidence="5" type="ORF">FD15_GL001714</name>
</gene>
<dbReference type="STRING" id="1423806.FD15_GL001714"/>
<dbReference type="OrthoDB" id="2082007at2"/>
<protein>
    <submittedName>
        <fullName evidence="5">Chromosome replication initiation membrane attachment protein</fullName>
    </submittedName>
</protein>
<dbReference type="PATRIC" id="fig|1423806.3.peg.1742"/>
<sequence>MDTGWKDLSPKDGFIVVSNERIFDSDLDVVLRLYQPLIGVTAFGLYSLLRTQIEMRPQLSARQMHVKLLDLLGVGLRPLFEARNKLEAVGLLRTFERKDELGKLNVYVIQAPQRPSAFFKDDLLRALLLETVGENYFNELQKTYLPGRLTDLKAHETTKHFLDVFSLQTQALQNAAIATQAFEHSDEENRGIILDEDSSGFDISFLQKMLAKSFLDAEQVLQQKEKIMVAHTVYGLDELEVMKLLEKAVNVQTNAVDFKLFMSLLHKKYSTREQAQINTTANQEETTEKALKPSQNSGFSKSDQALLNACQAYAPAEFLQVLKSEKGTFVTTAERNTLEWVVGKNLFDTAVVNVLIHYMIVDRGMSVLNRAFFESVVADWAQKRIKNPKDAMQQVRSFNSQKKQGSYTGSSYINKKYRSKIIQKEKLPDWAQDGYKPKTVSNVSDAERKKIKEQLSKFRKKK</sequence>
<evidence type="ECO:0000313" key="6">
    <source>
        <dbReference type="Proteomes" id="UP000050961"/>
    </source>
</evidence>
<name>A0A023CTW1_9LACO</name>
<accession>A0A023CTW1</accession>
<evidence type="ECO:0000313" key="5">
    <source>
        <dbReference type="EMBL" id="KRN05170.1"/>
    </source>
</evidence>